<organism evidence="1 2">
    <name type="scientific">Corchorus capsularis</name>
    <name type="common">Jute</name>
    <dbReference type="NCBI Taxonomy" id="210143"/>
    <lineage>
        <taxon>Eukaryota</taxon>
        <taxon>Viridiplantae</taxon>
        <taxon>Streptophyta</taxon>
        <taxon>Embryophyta</taxon>
        <taxon>Tracheophyta</taxon>
        <taxon>Spermatophyta</taxon>
        <taxon>Magnoliopsida</taxon>
        <taxon>eudicotyledons</taxon>
        <taxon>Gunneridae</taxon>
        <taxon>Pentapetalae</taxon>
        <taxon>rosids</taxon>
        <taxon>malvids</taxon>
        <taxon>Malvales</taxon>
        <taxon>Malvaceae</taxon>
        <taxon>Grewioideae</taxon>
        <taxon>Apeibeae</taxon>
        <taxon>Corchorus</taxon>
    </lineage>
</organism>
<dbReference type="Gramene" id="OMO53907">
    <property type="protein sequence ID" value="OMO53907"/>
    <property type="gene ID" value="CCACVL1_28245"/>
</dbReference>
<dbReference type="Proteomes" id="UP000188268">
    <property type="component" value="Unassembled WGS sequence"/>
</dbReference>
<dbReference type="AlphaFoldDB" id="A0A1R3G775"/>
<comment type="caution">
    <text evidence="1">The sequence shown here is derived from an EMBL/GenBank/DDBJ whole genome shotgun (WGS) entry which is preliminary data.</text>
</comment>
<gene>
    <name evidence="1" type="ORF">CCACVL1_28245</name>
</gene>
<name>A0A1R3G775_COCAP</name>
<evidence type="ECO:0000313" key="2">
    <source>
        <dbReference type="Proteomes" id="UP000188268"/>
    </source>
</evidence>
<keyword evidence="2" id="KW-1185">Reference proteome</keyword>
<evidence type="ECO:0000313" key="1">
    <source>
        <dbReference type="EMBL" id="OMO53907.1"/>
    </source>
</evidence>
<sequence length="55" mass="6006">MDQKLKITASREVGRGFLSSNSSLLEGGGFTEFRGILSRSSFSDFSLSINNFLSL</sequence>
<reference evidence="1 2" key="1">
    <citation type="submission" date="2013-09" db="EMBL/GenBank/DDBJ databases">
        <title>Corchorus capsularis genome sequencing.</title>
        <authorList>
            <person name="Alam M."/>
            <person name="Haque M.S."/>
            <person name="Islam M.S."/>
            <person name="Emdad E.M."/>
            <person name="Islam M.M."/>
            <person name="Ahmed B."/>
            <person name="Halim A."/>
            <person name="Hossen Q.M.M."/>
            <person name="Hossain M.Z."/>
            <person name="Ahmed R."/>
            <person name="Khan M.M."/>
            <person name="Islam R."/>
            <person name="Rashid M.M."/>
            <person name="Khan S.A."/>
            <person name="Rahman M.S."/>
            <person name="Alam M."/>
        </authorList>
    </citation>
    <scope>NUCLEOTIDE SEQUENCE [LARGE SCALE GENOMIC DNA]</scope>
    <source>
        <strain evidence="2">cv. CVL-1</strain>
        <tissue evidence="1">Whole seedling</tissue>
    </source>
</reference>
<protein>
    <submittedName>
        <fullName evidence="1">Uncharacterized protein</fullName>
    </submittedName>
</protein>
<dbReference type="EMBL" id="AWWV01015086">
    <property type="protein sequence ID" value="OMO53907.1"/>
    <property type="molecule type" value="Genomic_DNA"/>
</dbReference>
<proteinExistence type="predicted"/>
<accession>A0A1R3G775</accession>